<reference evidence="10" key="1">
    <citation type="submission" date="2025-08" db="UniProtKB">
        <authorList>
            <consortium name="Ensembl"/>
        </authorList>
    </citation>
    <scope>IDENTIFICATION</scope>
</reference>
<evidence type="ECO:0000313" key="11">
    <source>
        <dbReference type="Proteomes" id="UP000694700"/>
    </source>
</evidence>
<dbReference type="GO" id="GO:0005524">
    <property type="term" value="F:ATP binding"/>
    <property type="evidence" value="ECO:0007669"/>
    <property type="project" value="UniProtKB-UniRule"/>
</dbReference>
<dbReference type="GO" id="GO:0004674">
    <property type="term" value="F:protein serine/threonine kinase activity"/>
    <property type="evidence" value="ECO:0007669"/>
    <property type="project" value="UniProtKB-KW"/>
</dbReference>
<keyword evidence="3 6" id="KW-0547">Nucleotide-binding</keyword>
<evidence type="ECO:0000256" key="7">
    <source>
        <dbReference type="SAM" id="MobiDB-lite"/>
    </source>
</evidence>
<keyword evidence="1" id="KW-0723">Serine/threonine-protein kinase</keyword>
<evidence type="ECO:0000259" key="9">
    <source>
        <dbReference type="PROSITE" id="PS51745"/>
    </source>
</evidence>
<proteinExistence type="predicted"/>
<dbReference type="Pfam" id="PF00564">
    <property type="entry name" value="PB1"/>
    <property type="match status" value="1"/>
</dbReference>
<dbReference type="Proteomes" id="UP000694700">
    <property type="component" value="Unplaced"/>
</dbReference>
<feature type="binding site" evidence="6">
    <location>
        <position position="391"/>
    </location>
    <ligand>
        <name>ATP</name>
        <dbReference type="ChEBI" id="CHEBI:30616"/>
    </ligand>
</feature>
<sequence length="609" mass="67911">VDEQEALNSIMQDLVVLHRSSRPSVLPDLGKPKASSPKNQNDVRVKFEYRGEKRILQFPRPVSLEDLSTKAKVAFGQSMDLHYTNNELVIPLSTQDDLDKAVELLDRSVHMKSLKILLVLPSCTQNSVSSKDLLPAHENLDNTDFSVADKKNMLALIGSQSTDRSSPPPGYIPDALQQVARNGSFTSINSEGEFIPESMDQMLDPLSMSSPENSASGSCPSLDSPLDSDTYPKSRMPRALSYPDNHQEFPEYDIPVFEKTGKGGTYPRRYPISFGLHDYSDGRKTFPRARRTQAHGFRSPVSFSPTEQQSPSTSSGSSIFTPELEEPGRRRRGSDIEPSSNPTLTVMDTSPPSRSPRAPTNWRLGKLLGQGAFGRVFLCYDADTGRELAVKQVQFDPDSPETSKEVSALECEIQLLKNLFHERIVQYYGCLRDTHERTLSIFMEYMPGHSNSFCNCPLNVSNFECFCMYMSCSFIHIGANILRDSAGNVKLGDFGASRRLQTICLSGTGIKSVTGTPYWMSPEVISGEGYGRKADIWSIGCTVVEMLTQRPPWAEYEAMAAIFKIATQPTNPTLPPHVSDHCRDFLKRIFVETKQRPAAEDLLRHTFVH</sequence>
<evidence type="ECO:0000256" key="2">
    <source>
        <dbReference type="ARBA" id="ARBA00022679"/>
    </source>
</evidence>
<evidence type="ECO:0000256" key="4">
    <source>
        <dbReference type="ARBA" id="ARBA00022777"/>
    </source>
</evidence>
<dbReference type="InterPro" id="IPR000270">
    <property type="entry name" value="PB1_dom"/>
</dbReference>
<dbReference type="InterPro" id="IPR011009">
    <property type="entry name" value="Kinase-like_dom_sf"/>
</dbReference>
<organism evidence="10 11">
    <name type="scientific">Cyprinus carpio</name>
    <name type="common">Common carp</name>
    <dbReference type="NCBI Taxonomy" id="7962"/>
    <lineage>
        <taxon>Eukaryota</taxon>
        <taxon>Metazoa</taxon>
        <taxon>Chordata</taxon>
        <taxon>Craniata</taxon>
        <taxon>Vertebrata</taxon>
        <taxon>Euteleostomi</taxon>
        <taxon>Actinopterygii</taxon>
        <taxon>Neopterygii</taxon>
        <taxon>Teleostei</taxon>
        <taxon>Ostariophysi</taxon>
        <taxon>Cypriniformes</taxon>
        <taxon>Cyprinidae</taxon>
        <taxon>Cyprininae</taxon>
        <taxon>Cyprinus</taxon>
    </lineage>
</organism>
<keyword evidence="2" id="KW-0808">Transferase</keyword>
<dbReference type="InterPro" id="IPR034879">
    <property type="entry name" value="PB1_MEKK2/3"/>
</dbReference>
<dbReference type="SUPFAM" id="SSF54277">
    <property type="entry name" value="CAD &amp; PB1 domains"/>
    <property type="match status" value="1"/>
</dbReference>
<feature type="compositionally biased region" description="Polar residues" evidence="7">
    <location>
        <begin position="337"/>
        <end position="348"/>
    </location>
</feature>
<dbReference type="InterPro" id="IPR000719">
    <property type="entry name" value="Prot_kinase_dom"/>
</dbReference>
<dbReference type="PANTHER" id="PTHR11584">
    <property type="entry name" value="SERINE/THREONINE PROTEIN KINASE"/>
    <property type="match status" value="1"/>
</dbReference>
<dbReference type="PANTHER" id="PTHR11584:SF369">
    <property type="entry name" value="MITOGEN-ACTIVATED PROTEIN KINASE KINASE KINASE 19-RELATED"/>
    <property type="match status" value="1"/>
</dbReference>
<dbReference type="PROSITE" id="PS51745">
    <property type="entry name" value="PB1"/>
    <property type="match status" value="1"/>
</dbReference>
<dbReference type="Gene3D" id="3.10.20.90">
    <property type="entry name" value="Phosphatidylinositol 3-kinase Catalytic Subunit, Chain A, domain 1"/>
    <property type="match status" value="1"/>
</dbReference>
<dbReference type="InterPro" id="IPR017441">
    <property type="entry name" value="Protein_kinase_ATP_BS"/>
</dbReference>
<dbReference type="SMART" id="SM00666">
    <property type="entry name" value="PB1"/>
    <property type="match status" value="1"/>
</dbReference>
<feature type="compositionally biased region" description="Low complexity" evidence="7">
    <location>
        <begin position="220"/>
        <end position="229"/>
    </location>
</feature>
<dbReference type="SUPFAM" id="SSF56112">
    <property type="entry name" value="Protein kinase-like (PK-like)"/>
    <property type="match status" value="1"/>
</dbReference>
<evidence type="ECO:0000256" key="5">
    <source>
        <dbReference type="ARBA" id="ARBA00022840"/>
    </source>
</evidence>
<evidence type="ECO:0000256" key="1">
    <source>
        <dbReference type="ARBA" id="ARBA00022527"/>
    </source>
</evidence>
<keyword evidence="5 6" id="KW-0067">ATP-binding</keyword>
<dbReference type="Gene3D" id="1.10.510.10">
    <property type="entry name" value="Transferase(Phosphotransferase) domain 1"/>
    <property type="match status" value="1"/>
</dbReference>
<dbReference type="AlphaFoldDB" id="A0A8C2BP06"/>
<feature type="domain" description="Protein kinase" evidence="8">
    <location>
        <begin position="362"/>
        <end position="608"/>
    </location>
</feature>
<feature type="region of interest" description="Disordered" evidence="7">
    <location>
        <begin position="204"/>
        <end position="233"/>
    </location>
</feature>
<evidence type="ECO:0000256" key="3">
    <source>
        <dbReference type="ARBA" id="ARBA00022741"/>
    </source>
</evidence>
<dbReference type="FunFam" id="3.10.20.90:FF:000026">
    <property type="entry name" value="Mitogen-activated protein kinase kinase kinase 3 isoform 2"/>
    <property type="match status" value="1"/>
</dbReference>
<dbReference type="Pfam" id="PF00069">
    <property type="entry name" value="Pkinase"/>
    <property type="match status" value="2"/>
</dbReference>
<dbReference type="InterPro" id="IPR053793">
    <property type="entry name" value="PB1-like"/>
</dbReference>
<evidence type="ECO:0000256" key="6">
    <source>
        <dbReference type="PROSITE-ProRule" id="PRU10141"/>
    </source>
</evidence>
<evidence type="ECO:0000313" key="10">
    <source>
        <dbReference type="Ensembl" id="ENSCCRP00015120980.1"/>
    </source>
</evidence>
<name>A0A8C2BP06_CYPCA</name>
<accession>A0A8C2BP06</accession>
<feature type="compositionally biased region" description="Polar residues" evidence="7">
    <location>
        <begin position="207"/>
        <end position="219"/>
    </location>
</feature>
<evidence type="ECO:0000259" key="8">
    <source>
        <dbReference type="PROSITE" id="PS50011"/>
    </source>
</evidence>
<feature type="compositionally biased region" description="Low complexity" evidence="7">
    <location>
        <begin position="302"/>
        <end position="322"/>
    </location>
</feature>
<feature type="domain" description="PB1" evidence="9">
    <location>
        <begin position="42"/>
        <end position="121"/>
    </location>
</feature>
<protein>
    <submittedName>
        <fullName evidence="10">Mitogen-activated protein kinase kinase kinase 2</fullName>
    </submittedName>
</protein>
<dbReference type="Ensembl" id="ENSCCRT00015124809.1">
    <property type="protein sequence ID" value="ENSCCRP00015120980.1"/>
    <property type="gene ID" value="ENSCCRG00015047576.1"/>
</dbReference>
<dbReference type="PROSITE" id="PS50011">
    <property type="entry name" value="PROTEIN_KINASE_DOM"/>
    <property type="match status" value="1"/>
</dbReference>
<dbReference type="Gene3D" id="3.30.200.20">
    <property type="entry name" value="Phosphorylase Kinase, domain 1"/>
    <property type="match status" value="1"/>
</dbReference>
<dbReference type="GO" id="GO:0035556">
    <property type="term" value="P:intracellular signal transduction"/>
    <property type="evidence" value="ECO:0007669"/>
    <property type="project" value="UniProtKB-ARBA"/>
</dbReference>
<keyword evidence="4" id="KW-0418">Kinase</keyword>
<feature type="region of interest" description="Disordered" evidence="7">
    <location>
        <begin position="293"/>
        <end position="361"/>
    </location>
</feature>
<dbReference type="PROSITE" id="PS00107">
    <property type="entry name" value="PROTEIN_KINASE_ATP"/>
    <property type="match status" value="1"/>
</dbReference>
<dbReference type="CDD" id="cd06405">
    <property type="entry name" value="PB1_Mekk2_3"/>
    <property type="match status" value="1"/>
</dbReference>